<name>A0A1C4FEJ6_BACTU</name>
<evidence type="ECO:0000313" key="1">
    <source>
        <dbReference type="EMBL" id="SCC54398.1"/>
    </source>
</evidence>
<proteinExistence type="predicted"/>
<dbReference type="EMBL" id="FMBI01000037">
    <property type="protein sequence ID" value="SCC54398.1"/>
    <property type="molecule type" value="Genomic_DNA"/>
</dbReference>
<dbReference type="Proteomes" id="UP000195991">
    <property type="component" value="Unassembled WGS sequence"/>
</dbReference>
<sequence>MENKSKSYVVTVTPITESSASTIQSDQTNIKKEIQTPEKPDQRLVPSKTAKISPAVLLKINTLKPFIQEQESMDKTSINNIIDILVESYVDTHLVNRHSKAYKDMYKRLYETLANK</sequence>
<dbReference type="AlphaFoldDB" id="A0A1C4FEJ6"/>
<dbReference type="RefSeq" id="WP_088008859.1">
    <property type="nucleotide sequence ID" value="NZ_FMBI01000037.1"/>
</dbReference>
<gene>
    <name evidence="1" type="ORF">BTT61001_04244</name>
</gene>
<evidence type="ECO:0000313" key="2">
    <source>
        <dbReference type="Proteomes" id="UP000195991"/>
    </source>
</evidence>
<reference evidence="1 2" key="1">
    <citation type="submission" date="2016-08" db="EMBL/GenBank/DDBJ databases">
        <authorList>
            <person name="Seilhamer J.J."/>
        </authorList>
    </citation>
    <scope>NUCLEOTIDE SEQUENCE [LARGE SCALE GENOMIC DNA]</scope>
    <source>
        <strain evidence="1 2">IEBC_T61001</strain>
    </source>
</reference>
<accession>A0A1C4FEJ6</accession>
<organism evidence="1 2">
    <name type="scientific">Bacillus thuringiensis</name>
    <dbReference type="NCBI Taxonomy" id="1428"/>
    <lineage>
        <taxon>Bacteria</taxon>
        <taxon>Bacillati</taxon>
        <taxon>Bacillota</taxon>
        <taxon>Bacilli</taxon>
        <taxon>Bacillales</taxon>
        <taxon>Bacillaceae</taxon>
        <taxon>Bacillus</taxon>
        <taxon>Bacillus cereus group</taxon>
    </lineage>
</organism>
<protein>
    <submittedName>
        <fullName evidence="1">Uncharacterized protein</fullName>
    </submittedName>
</protein>